<evidence type="ECO:0000313" key="12">
    <source>
        <dbReference type="Proteomes" id="UP000270296"/>
    </source>
</evidence>
<dbReference type="PANTHER" id="PTHR24215:SF35">
    <property type="entry name" value="MUSCLE LIM PROTEIN MLP84B"/>
    <property type="match status" value="1"/>
</dbReference>
<dbReference type="GO" id="GO:0008307">
    <property type="term" value="F:structural constituent of muscle"/>
    <property type="evidence" value="ECO:0007669"/>
    <property type="project" value="TreeGrafter"/>
</dbReference>
<dbReference type="InterPro" id="IPR001781">
    <property type="entry name" value="Znf_LIM"/>
</dbReference>
<accession>A0A183IP68</accession>
<dbReference type="GO" id="GO:0005634">
    <property type="term" value="C:nucleus"/>
    <property type="evidence" value="ECO:0007669"/>
    <property type="project" value="UniProtKB-SubCell"/>
</dbReference>
<keyword evidence="3 8" id="KW-0479">Metal-binding</keyword>
<keyword evidence="5 8" id="KW-0862">Zinc</keyword>
<name>A0A183IP68_9BILA</name>
<dbReference type="Proteomes" id="UP000270296">
    <property type="component" value="Unassembled WGS sequence"/>
</dbReference>
<gene>
    <name evidence="11" type="ORF">SBAD_LOCUS5415</name>
</gene>
<keyword evidence="4" id="KW-0677">Repeat</keyword>
<evidence type="ECO:0000256" key="8">
    <source>
        <dbReference type="PROSITE-ProRule" id="PRU00125"/>
    </source>
</evidence>
<evidence type="ECO:0000259" key="10">
    <source>
        <dbReference type="PROSITE" id="PS50023"/>
    </source>
</evidence>
<reference evidence="13" key="1">
    <citation type="submission" date="2016-06" db="UniProtKB">
        <authorList>
            <consortium name="WormBaseParasite"/>
        </authorList>
    </citation>
    <scope>IDENTIFICATION</scope>
</reference>
<dbReference type="PANTHER" id="PTHR24215">
    <property type="entry name" value="RHO-GTPASE-ACTIVATING PROTEIN LRG1"/>
    <property type="match status" value="1"/>
</dbReference>
<evidence type="ECO:0000313" key="13">
    <source>
        <dbReference type="WBParaSite" id="SBAD_0000563201-mRNA-1"/>
    </source>
</evidence>
<dbReference type="Gene3D" id="2.10.110.10">
    <property type="entry name" value="Cysteine Rich Protein"/>
    <property type="match status" value="2"/>
</dbReference>
<sequence length="199" mass="22083">MPLSFPAGYKCPRCLQPVYFAEEVIAIGKHWHRRCFSCANPECRKTLDSLTCSDHNDEAYCKFCYKKLFGPKGYGYGQGAGTLSMEGSDQEWRKDVPNYTKSQAASALDRRSGSLSSSSGSPNRTLSPQNDQRPAYGGVDVCPRCGRAVFLAEKLMAAGKAWHKLCFSCAECNKLLESTNLCEKSGDIYCKSMDFLSKY</sequence>
<evidence type="ECO:0000313" key="11">
    <source>
        <dbReference type="EMBL" id="VDP07169.1"/>
    </source>
</evidence>
<dbReference type="PROSITE" id="PS50023">
    <property type="entry name" value="LIM_DOMAIN_2"/>
    <property type="match status" value="2"/>
</dbReference>
<dbReference type="OrthoDB" id="1679758at2759"/>
<dbReference type="PROSITE" id="PS00478">
    <property type="entry name" value="LIM_DOMAIN_1"/>
    <property type="match status" value="1"/>
</dbReference>
<evidence type="ECO:0000256" key="6">
    <source>
        <dbReference type="ARBA" id="ARBA00023038"/>
    </source>
</evidence>
<proteinExistence type="predicted"/>
<dbReference type="GO" id="GO:0042805">
    <property type="term" value="F:actinin binding"/>
    <property type="evidence" value="ECO:0007669"/>
    <property type="project" value="TreeGrafter"/>
</dbReference>
<dbReference type="SMART" id="SM00132">
    <property type="entry name" value="LIM"/>
    <property type="match status" value="2"/>
</dbReference>
<feature type="compositionally biased region" description="Polar residues" evidence="9">
    <location>
        <begin position="122"/>
        <end position="132"/>
    </location>
</feature>
<dbReference type="FunFam" id="2.10.110.10:FF:000001">
    <property type="entry name" value="Cysteine and glycine-rich protein 1"/>
    <property type="match status" value="2"/>
</dbReference>
<dbReference type="GO" id="GO:0045214">
    <property type="term" value="P:sarcomere organization"/>
    <property type="evidence" value="ECO:0007669"/>
    <property type="project" value="TreeGrafter"/>
</dbReference>
<dbReference type="GO" id="GO:0030018">
    <property type="term" value="C:Z disc"/>
    <property type="evidence" value="ECO:0007669"/>
    <property type="project" value="TreeGrafter"/>
</dbReference>
<keyword evidence="7" id="KW-0539">Nucleus</keyword>
<dbReference type="SUPFAM" id="SSF57716">
    <property type="entry name" value="Glucocorticoid receptor-like (DNA-binding domain)"/>
    <property type="match status" value="4"/>
</dbReference>
<dbReference type="WBParaSite" id="SBAD_0000563201-mRNA-1">
    <property type="protein sequence ID" value="SBAD_0000563201-mRNA-1"/>
    <property type="gene ID" value="SBAD_0000563201"/>
</dbReference>
<feature type="domain" description="LIM zinc-binding" evidence="10">
    <location>
        <begin position="9"/>
        <end position="71"/>
    </location>
</feature>
<dbReference type="Pfam" id="PF00412">
    <property type="entry name" value="LIM"/>
    <property type="match status" value="2"/>
</dbReference>
<feature type="region of interest" description="Disordered" evidence="9">
    <location>
        <begin position="103"/>
        <end position="132"/>
    </location>
</feature>
<evidence type="ECO:0000256" key="3">
    <source>
        <dbReference type="ARBA" id="ARBA00022723"/>
    </source>
</evidence>
<dbReference type="CDD" id="cd09326">
    <property type="entry name" value="LIM_CRP_like"/>
    <property type="match status" value="2"/>
</dbReference>
<dbReference type="GO" id="GO:0007517">
    <property type="term" value="P:muscle organ development"/>
    <property type="evidence" value="ECO:0007669"/>
    <property type="project" value="UniProtKB-KW"/>
</dbReference>
<dbReference type="EMBL" id="UZAM01008976">
    <property type="protein sequence ID" value="VDP07169.1"/>
    <property type="molecule type" value="Genomic_DNA"/>
</dbReference>
<organism evidence="13">
    <name type="scientific">Soboliphyme baturini</name>
    <dbReference type="NCBI Taxonomy" id="241478"/>
    <lineage>
        <taxon>Eukaryota</taxon>
        <taxon>Metazoa</taxon>
        <taxon>Ecdysozoa</taxon>
        <taxon>Nematoda</taxon>
        <taxon>Enoplea</taxon>
        <taxon>Dorylaimia</taxon>
        <taxon>Dioctophymatida</taxon>
        <taxon>Dioctophymatoidea</taxon>
        <taxon>Soboliphymatidae</taxon>
        <taxon>Soboliphyme</taxon>
    </lineage>
</organism>
<evidence type="ECO:0000256" key="9">
    <source>
        <dbReference type="SAM" id="MobiDB-lite"/>
    </source>
</evidence>
<keyword evidence="12" id="KW-1185">Reference proteome</keyword>
<evidence type="ECO:0000256" key="1">
    <source>
        <dbReference type="ARBA" id="ARBA00004123"/>
    </source>
</evidence>
<dbReference type="AlphaFoldDB" id="A0A183IP68"/>
<reference evidence="11 12" key="2">
    <citation type="submission" date="2018-11" db="EMBL/GenBank/DDBJ databases">
        <authorList>
            <consortium name="Pathogen Informatics"/>
        </authorList>
    </citation>
    <scope>NUCLEOTIDE SEQUENCE [LARGE SCALE GENOMIC DNA]</scope>
</reference>
<evidence type="ECO:0000256" key="5">
    <source>
        <dbReference type="ARBA" id="ARBA00022833"/>
    </source>
</evidence>
<evidence type="ECO:0000256" key="4">
    <source>
        <dbReference type="ARBA" id="ARBA00022737"/>
    </source>
</evidence>
<evidence type="ECO:0000256" key="7">
    <source>
        <dbReference type="ARBA" id="ARBA00023242"/>
    </source>
</evidence>
<protein>
    <submittedName>
        <fullName evidence="13">LIM zinc-binding domain-containing protein</fullName>
    </submittedName>
</protein>
<evidence type="ECO:0000256" key="2">
    <source>
        <dbReference type="ARBA" id="ARBA00022541"/>
    </source>
</evidence>
<comment type="subcellular location">
    <subcellularLocation>
        <location evidence="1">Nucleus</location>
    </subcellularLocation>
</comment>
<dbReference type="GO" id="GO:0060537">
    <property type="term" value="P:muscle tissue development"/>
    <property type="evidence" value="ECO:0007669"/>
    <property type="project" value="TreeGrafter"/>
</dbReference>
<keyword evidence="2" id="KW-0517">Myogenesis</keyword>
<feature type="domain" description="LIM zinc-binding" evidence="10">
    <location>
        <begin position="140"/>
        <end position="199"/>
    </location>
</feature>
<dbReference type="GO" id="GO:0046872">
    <property type="term" value="F:metal ion binding"/>
    <property type="evidence" value="ECO:0007669"/>
    <property type="project" value="UniProtKB-KW"/>
</dbReference>
<keyword evidence="6 8" id="KW-0440">LIM domain</keyword>